<dbReference type="AlphaFoldDB" id="A0A1S7DUW5"/>
<dbReference type="Proteomes" id="UP000189883">
    <property type="component" value="Chromosome"/>
</dbReference>
<keyword evidence="1" id="KW-0812">Transmembrane</keyword>
<gene>
    <name evidence="2" type="ORF">AB406_1981</name>
</gene>
<reference evidence="2 3" key="1">
    <citation type="submission" date="2015-06" db="EMBL/GenBank/DDBJ databases">
        <title>R. anatipestifer strain HXb2 is the most virulent strain so far, and the genome sequence would help us uncover the pathogenesis.</title>
        <authorList>
            <person name="Hu Q."/>
            <person name="Qi J."/>
            <person name="Bo H."/>
            <person name="Liu G."/>
            <person name="Tao M."/>
            <person name="Ding Y."/>
            <person name="Xue Y."/>
        </authorList>
    </citation>
    <scope>NUCLEOTIDE SEQUENCE [LARGE SCALE GENOMIC DNA]</scope>
    <source>
        <strain evidence="2 3">HXb2</strain>
    </source>
</reference>
<sequence>MQLIKKVKIKKSEKLHYKILLIIIYPFLLILGLIVMLFAGLISLFQKKSIEENSTKNSSEEWLFFAEYKNVRILKKYLNEIRFGPEYFELKSEPENIDFKNKIFGDWFYKNKNMIFLQQWNSTDKPNTNLLVFDAEKNVLKIVKENIDSVLWEAKNENEENFNLVCNTGYEINTYRVKKNYT</sequence>
<name>A0A1S7DUW5_RIEAN</name>
<evidence type="ECO:0000256" key="1">
    <source>
        <dbReference type="SAM" id="Phobius"/>
    </source>
</evidence>
<protein>
    <submittedName>
        <fullName evidence="2">Uncharacterized protein</fullName>
    </submittedName>
</protein>
<organism evidence="2 3">
    <name type="scientific">Riemerella anatipestifer</name>
    <name type="common">Moraxella anatipestifer</name>
    <dbReference type="NCBI Taxonomy" id="34085"/>
    <lineage>
        <taxon>Bacteria</taxon>
        <taxon>Pseudomonadati</taxon>
        <taxon>Bacteroidota</taxon>
        <taxon>Flavobacteriia</taxon>
        <taxon>Flavobacteriales</taxon>
        <taxon>Weeksellaceae</taxon>
        <taxon>Riemerella</taxon>
    </lineage>
</organism>
<keyword evidence="1" id="KW-0472">Membrane</keyword>
<evidence type="ECO:0000313" key="2">
    <source>
        <dbReference type="EMBL" id="AQY22922.1"/>
    </source>
</evidence>
<accession>A0A1S7DUW5</accession>
<keyword evidence="1" id="KW-1133">Transmembrane helix</keyword>
<dbReference type="RefSeq" id="WP_079208089.1">
    <property type="nucleotide sequence ID" value="NZ_CP011859.1"/>
</dbReference>
<dbReference type="EMBL" id="CP011859">
    <property type="protein sequence ID" value="AQY22922.1"/>
    <property type="molecule type" value="Genomic_DNA"/>
</dbReference>
<proteinExistence type="predicted"/>
<feature type="transmembrane region" description="Helical" evidence="1">
    <location>
        <begin position="20"/>
        <end position="45"/>
    </location>
</feature>
<evidence type="ECO:0000313" key="3">
    <source>
        <dbReference type="Proteomes" id="UP000189883"/>
    </source>
</evidence>